<feature type="domain" description="CBM2" evidence="3">
    <location>
        <begin position="138"/>
        <end position="249"/>
    </location>
</feature>
<organism evidence="4 5">
    <name type="scientific">Micromonospora pisi</name>
    <dbReference type="NCBI Taxonomy" id="589240"/>
    <lineage>
        <taxon>Bacteria</taxon>
        <taxon>Bacillati</taxon>
        <taxon>Actinomycetota</taxon>
        <taxon>Actinomycetes</taxon>
        <taxon>Micromonosporales</taxon>
        <taxon>Micromonosporaceae</taxon>
        <taxon>Micromonospora</taxon>
    </lineage>
</organism>
<reference evidence="4 5" key="1">
    <citation type="submission" date="2018-10" db="EMBL/GenBank/DDBJ databases">
        <title>Sequencing the genomes of 1000 actinobacteria strains.</title>
        <authorList>
            <person name="Klenk H.-P."/>
        </authorList>
    </citation>
    <scope>NUCLEOTIDE SEQUENCE [LARGE SCALE GENOMIC DNA]</scope>
    <source>
        <strain evidence="4 5">DSM 45175</strain>
    </source>
</reference>
<gene>
    <name evidence="4" type="ORF">BDK92_1834</name>
</gene>
<dbReference type="GO" id="GO:0004553">
    <property type="term" value="F:hydrolase activity, hydrolyzing O-glycosyl compounds"/>
    <property type="evidence" value="ECO:0007669"/>
    <property type="project" value="InterPro"/>
</dbReference>
<evidence type="ECO:0000256" key="1">
    <source>
        <dbReference type="SAM" id="MobiDB-lite"/>
    </source>
</evidence>
<evidence type="ECO:0000313" key="4">
    <source>
        <dbReference type="EMBL" id="RKR87555.1"/>
    </source>
</evidence>
<feature type="compositionally biased region" description="Low complexity" evidence="1">
    <location>
        <begin position="121"/>
        <end position="131"/>
    </location>
</feature>
<dbReference type="SMART" id="SM00637">
    <property type="entry name" value="CBD_II"/>
    <property type="match status" value="1"/>
</dbReference>
<dbReference type="AlphaFoldDB" id="A0A495JFD3"/>
<dbReference type="Gene3D" id="2.60.40.290">
    <property type="match status" value="1"/>
</dbReference>
<keyword evidence="2" id="KW-0812">Transmembrane</keyword>
<evidence type="ECO:0000313" key="5">
    <source>
        <dbReference type="Proteomes" id="UP000277671"/>
    </source>
</evidence>
<dbReference type="PROSITE" id="PS51173">
    <property type="entry name" value="CBM2"/>
    <property type="match status" value="1"/>
</dbReference>
<comment type="caution">
    <text evidence="4">The sequence shown here is derived from an EMBL/GenBank/DDBJ whole genome shotgun (WGS) entry which is preliminary data.</text>
</comment>
<evidence type="ECO:0000259" key="3">
    <source>
        <dbReference type="PROSITE" id="PS51173"/>
    </source>
</evidence>
<dbReference type="Pfam" id="PF00553">
    <property type="entry name" value="CBM_2"/>
    <property type="match status" value="1"/>
</dbReference>
<dbReference type="InterPro" id="IPR001919">
    <property type="entry name" value="CBD2"/>
</dbReference>
<dbReference type="EMBL" id="RBKT01000001">
    <property type="protein sequence ID" value="RKR87555.1"/>
    <property type="molecule type" value="Genomic_DNA"/>
</dbReference>
<dbReference type="InterPro" id="IPR012291">
    <property type="entry name" value="CBM2_carb-bd_dom_sf"/>
</dbReference>
<keyword evidence="2" id="KW-0472">Membrane</keyword>
<keyword evidence="2" id="KW-1133">Transmembrane helix</keyword>
<dbReference type="SUPFAM" id="SSF49384">
    <property type="entry name" value="Carbohydrate-binding domain"/>
    <property type="match status" value="1"/>
</dbReference>
<feature type="transmembrane region" description="Helical" evidence="2">
    <location>
        <begin position="43"/>
        <end position="68"/>
    </location>
</feature>
<dbReference type="InterPro" id="IPR008965">
    <property type="entry name" value="CBM2/CBM3_carb-bd_dom_sf"/>
</dbReference>
<dbReference type="GO" id="GO:0005975">
    <property type="term" value="P:carbohydrate metabolic process"/>
    <property type="evidence" value="ECO:0007669"/>
    <property type="project" value="InterPro"/>
</dbReference>
<dbReference type="GO" id="GO:0030247">
    <property type="term" value="F:polysaccharide binding"/>
    <property type="evidence" value="ECO:0007669"/>
    <property type="project" value="UniProtKB-UniRule"/>
</dbReference>
<evidence type="ECO:0000256" key="2">
    <source>
        <dbReference type="SAM" id="Phobius"/>
    </source>
</evidence>
<sequence length="249" mass="24654">MAVLDTVLDAAAAVRNLFAPAAGRGGGAGPDGDRSPRSPFGRWPIGVGFVAGAAAVLGALVLLIALVLRTPERVTPLHVAPPAEQGVGGTADPGTPGSEASPAAVRTGQPGPEVAPPAVPPAGTQAPGVPASGTTPDAPPPAVPLTASYTIEDPTLLGYRMTVTVDNPGRAPVDRWTVTITLPRAPMGVRDVTGAEATQAGTTWTFVPAADTGPAPAGGSVSFQFRVDGVGLDSAPTACTIDTRPCATP</sequence>
<dbReference type="Proteomes" id="UP000277671">
    <property type="component" value="Unassembled WGS sequence"/>
</dbReference>
<protein>
    <submittedName>
        <fullName evidence="4">Cellulose binding domain-containing protein</fullName>
    </submittedName>
</protein>
<name>A0A495JFD3_9ACTN</name>
<feature type="region of interest" description="Disordered" evidence="1">
    <location>
        <begin position="79"/>
        <end position="146"/>
    </location>
</feature>
<keyword evidence="5" id="KW-1185">Reference proteome</keyword>
<accession>A0A495JFD3</accession>
<proteinExistence type="predicted"/>